<evidence type="ECO:0000259" key="1">
    <source>
        <dbReference type="SMART" id="SM00852"/>
    </source>
</evidence>
<accession>A0ABQ0C9K9</accession>
<name>A0ABQ0C9K9_9PROT</name>
<comment type="caution">
    <text evidence="2">The sequence shown here is derived from an EMBL/GenBank/DDBJ whole genome shotgun (WGS) entry which is preliminary data.</text>
</comment>
<dbReference type="PANTHER" id="PTHR13939:SF0">
    <property type="entry name" value="NMN AMIDOHYDROLASE-LIKE PROTEIN YFAY"/>
    <property type="match status" value="1"/>
</dbReference>
<reference evidence="2 3" key="2">
    <citation type="submission" date="2024-09" db="EMBL/GenBank/DDBJ databases">
        <title>Draft genome sequence of Candidatus Magnetaquicoccaceae bacterium FCR-1.</title>
        <authorList>
            <person name="Shimoshige H."/>
            <person name="Shimamura S."/>
            <person name="Taoka A."/>
            <person name="Kobayashi H."/>
            <person name="Maekawa T."/>
        </authorList>
    </citation>
    <scope>NUCLEOTIDE SEQUENCE [LARGE SCALE GENOMIC DNA]</scope>
    <source>
        <strain evidence="2 3">FCR-1</strain>
    </source>
</reference>
<protein>
    <submittedName>
        <fullName evidence="2">Competence-damage inducible protein</fullName>
    </submittedName>
</protein>
<dbReference type="InterPro" id="IPR036425">
    <property type="entry name" value="MoaB/Mog-like_dom_sf"/>
</dbReference>
<dbReference type="InterPro" id="IPR050101">
    <property type="entry name" value="CinA"/>
</dbReference>
<dbReference type="PANTHER" id="PTHR13939">
    <property type="entry name" value="NICOTINAMIDE-NUCLEOTIDE AMIDOHYDROLASE PNCC"/>
    <property type="match status" value="1"/>
</dbReference>
<proteinExistence type="predicted"/>
<dbReference type="Pfam" id="PF00994">
    <property type="entry name" value="MoCF_biosynth"/>
    <property type="match status" value="1"/>
</dbReference>
<keyword evidence="3" id="KW-1185">Reference proteome</keyword>
<dbReference type="InterPro" id="IPR001453">
    <property type="entry name" value="MoaB/Mog_dom"/>
</dbReference>
<dbReference type="Proteomes" id="UP001628193">
    <property type="component" value="Unassembled WGS sequence"/>
</dbReference>
<dbReference type="SMART" id="SM00852">
    <property type="entry name" value="MoCF_biosynth"/>
    <property type="match status" value="1"/>
</dbReference>
<sequence>MDEETAYCPGLMVIGDEILSGRRADAHLPHVIGRLRERGLTLAWARFVGDDAEALIGQFTQTLAEGRPVLCFGGIGSTPDDRTRQALARAAGVALDRHPDAVREIESRFGAQAWPIRVLMADWPQGSTMVPNPVNRIPGFHFRGHFALPGFPELAWPMLEWVLEHHFPPCRPPEILRCLRIEGVAESLVVLPMRRVAERFPQVRLASLPRLGSDAHILLSVRGRGVIVESAFESLCAELTGAGMAWRSCPDG</sequence>
<feature type="domain" description="MoaB/Mog" evidence="1">
    <location>
        <begin position="10"/>
        <end position="170"/>
    </location>
</feature>
<evidence type="ECO:0000313" key="2">
    <source>
        <dbReference type="EMBL" id="GAB0057567.1"/>
    </source>
</evidence>
<dbReference type="EMBL" id="BAAFGK010000004">
    <property type="protein sequence ID" value="GAB0057567.1"/>
    <property type="molecule type" value="Genomic_DNA"/>
</dbReference>
<organism evidence="2 3">
    <name type="scientific">Candidatus Magnetaquiglobus chichijimensis</name>
    <dbReference type="NCBI Taxonomy" id="3141448"/>
    <lineage>
        <taxon>Bacteria</taxon>
        <taxon>Pseudomonadati</taxon>
        <taxon>Pseudomonadota</taxon>
        <taxon>Magnetococcia</taxon>
        <taxon>Magnetococcales</taxon>
        <taxon>Candidatus Magnetaquicoccaceae</taxon>
        <taxon>Candidatus Magnetaquiglobus</taxon>
    </lineage>
</organism>
<dbReference type="CDD" id="cd00885">
    <property type="entry name" value="cinA"/>
    <property type="match status" value="1"/>
</dbReference>
<gene>
    <name evidence="2" type="primary">cinA_2</name>
    <name evidence="2" type="ORF">SIID45300_01898</name>
</gene>
<dbReference type="SUPFAM" id="SSF53218">
    <property type="entry name" value="Molybdenum cofactor biosynthesis proteins"/>
    <property type="match status" value="1"/>
</dbReference>
<reference evidence="2 3" key="1">
    <citation type="submission" date="2024-05" db="EMBL/GenBank/DDBJ databases">
        <authorList>
            <consortium name="Candidatus Magnetaquicoccaceae bacterium FCR-1 genome sequencing consortium"/>
            <person name="Shimoshige H."/>
            <person name="Shimamura S."/>
            <person name="Taoka A."/>
            <person name="Kobayashi H."/>
            <person name="Maekawa T."/>
        </authorList>
    </citation>
    <scope>NUCLEOTIDE SEQUENCE [LARGE SCALE GENOMIC DNA]</scope>
    <source>
        <strain evidence="2 3">FCR-1</strain>
    </source>
</reference>
<evidence type="ECO:0000313" key="3">
    <source>
        <dbReference type="Proteomes" id="UP001628193"/>
    </source>
</evidence>
<dbReference type="Gene3D" id="3.40.980.10">
    <property type="entry name" value="MoaB/Mog-like domain"/>
    <property type="match status" value="1"/>
</dbReference>